<name>A0AAD4L161_9EURO</name>
<dbReference type="InterPro" id="IPR035994">
    <property type="entry name" value="Nucleoside_phosphorylase_sf"/>
</dbReference>
<dbReference type="PROSITE" id="PS50088">
    <property type="entry name" value="ANK_REPEAT"/>
    <property type="match status" value="9"/>
</dbReference>
<dbReference type="Gene3D" id="3.40.50.1580">
    <property type="entry name" value="Nucleoside phosphorylase domain"/>
    <property type="match status" value="1"/>
</dbReference>
<dbReference type="InterPro" id="IPR056884">
    <property type="entry name" value="NPHP3-like_N"/>
</dbReference>
<evidence type="ECO:0000256" key="2">
    <source>
        <dbReference type="PROSITE-ProRule" id="PRU00023"/>
    </source>
</evidence>
<feature type="repeat" description="ANK" evidence="2">
    <location>
        <begin position="1256"/>
        <end position="1288"/>
    </location>
</feature>
<gene>
    <name evidence="6" type="ORF">BGW36DRAFT_423289</name>
</gene>
<feature type="repeat" description="ANK" evidence="2">
    <location>
        <begin position="1493"/>
        <end position="1525"/>
    </location>
</feature>
<keyword evidence="7" id="KW-1185">Reference proteome</keyword>
<dbReference type="RefSeq" id="XP_046076759.1">
    <property type="nucleotide sequence ID" value="XM_046219816.1"/>
</dbReference>
<dbReference type="Gene3D" id="1.25.40.20">
    <property type="entry name" value="Ankyrin repeat-containing domain"/>
    <property type="match status" value="6"/>
</dbReference>
<dbReference type="EMBL" id="JAJTJA010000002">
    <property type="protein sequence ID" value="KAH8703741.1"/>
    <property type="molecule type" value="Genomic_DNA"/>
</dbReference>
<feature type="compositionally biased region" description="Acidic residues" evidence="3">
    <location>
        <begin position="278"/>
        <end position="288"/>
    </location>
</feature>
<feature type="domain" description="Nephrocystin 3-like N-terminal" evidence="5">
    <location>
        <begin position="472"/>
        <end position="636"/>
    </location>
</feature>
<dbReference type="Pfam" id="PF13637">
    <property type="entry name" value="Ank_4"/>
    <property type="match status" value="1"/>
</dbReference>
<dbReference type="InterPro" id="IPR002110">
    <property type="entry name" value="Ankyrin_rpt"/>
</dbReference>
<feature type="compositionally biased region" description="Polar residues" evidence="3">
    <location>
        <begin position="1442"/>
        <end position="1454"/>
    </location>
</feature>
<feature type="region of interest" description="Disordered" evidence="3">
    <location>
        <begin position="1621"/>
        <end position="1643"/>
    </location>
</feature>
<feature type="repeat" description="ANK" evidence="2">
    <location>
        <begin position="1147"/>
        <end position="1179"/>
    </location>
</feature>
<organism evidence="6 7">
    <name type="scientific">Talaromyces proteolyticus</name>
    <dbReference type="NCBI Taxonomy" id="1131652"/>
    <lineage>
        <taxon>Eukaryota</taxon>
        <taxon>Fungi</taxon>
        <taxon>Dikarya</taxon>
        <taxon>Ascomycota</taxon>
        <taxon>Pezizomycotina</taxon>
        <taxon>Eurotiomycetes</taxon>
        <taxon>Eurotiomycetidae</taxon>
        <taxon>Eurotiales</taxon>
        <taxon>Trichocomaceae</taxon>
        <taxon>Talaromyces</taxon>
        <taxon>Talaromyces sect. Bacilispori</taxon>
    </lineage>
</organism>
<comment type="caution">
    <text evidence="6">The sequence shown here is derived from an EMBL/GenBank/DDBJ whole genome shotgun (WGS) entry which is preliminary data.</text>
</comment>
<feature type="region of interest" description="Disordered" evidence="3">
    <location>
        <begin position="1442"/>
        <end position="1463"/>
    </location>
</feature>
<dbReference type="InterPro" id="IPR054471">
    <property type="entry name" value="GPIID_WHD"/>
</dbReference>
<dbReference type="SMART" id="SM00248">
    <property type="entry name" value="ANK"/>
    <property type="match status" value="14"/>
</dbReference>
<accession>A0AAD4L161</accession>
<feature type="domain" description="GPI inositol-deacylase winged helix" evidence="4">
    <location>
        <begin position="754"/>
        <end position="832"/>
    </location>
</feature>
<feature type="repeat" description="ANK" evidence="2">
    <location>
        <begin position="1007"/>
        <end position="1033"/>
    </location>
</feature>
<feature type="repeat" description="ANK" evidence="2">
    <location>
        <begin position="973"/>
        <end position="1006"/>
    </location>
</feature>
<dbReference type="SUPFAM" id="SSF53167">
    <property type="entry name" value="Purine and uridine phosphorylases"/>
    <property type="match status" value="1"/>
</dbReference>
<keyword evidence="1" id="KW-0677">Repeat</keyword>
<dbReference type="Pfam" id="PF24883">
    <property type="entry name" value="NPHP3_N"/>
    <property type="match status" value="1"/>
</dbReference>
<evidence type="ECO:0000313" key="7">
    <source>
        <dbReference type="Proteomes" id="UP001201262"/>
    </source>
</evidence>
<feature type="region of interest" description="Disordered" evidence="3">
    <location>
        <begin position="269"/>
        <end position="301"/>
    </location>
</feature>
<sequence length="1643" mass="181789">MSARPQPYRAGLGTSLRVNHGLESLEDHENSNIVAPSHPETIIPPTENPEVRIRSTMLSQGASESSPNDAESKTPESFVEMYTVAWICALHEELMAACRMLDEEYQGPEHPTINDHNTYTFGRIRDHYVVVGCMQMGRVGTCNAASVARDMVRSFPNLKFGLMVGIGGGAPTKKRDIRLGDVVVSVPEGTQPGVVQYDFGKRLSENCFQRTGHLNAPPNLLLGATQVLKRLHNDPKKPDSIATHIKRMDDMLDYQHPAQDSLYRTNYEHKDRQAGPENSEDDGSEDEDGCHNCGSEGLVHRKERPSGRKVYIHYGTIASGNSVMKDPKTRNYYARNSELNVLCFETEAAGLMNNLPCLVIRGISDYSDSHKNDSWKKFAALTAAAYARELLIILRPQNVCVMPSWARDMKNEIDMLQNRQEDLLRLNETVSKDVKYLRTQGMNQKHQDILEWLAEADFTNQQSDIIAKRQKGTGEWMLESNEFKQWFEQENQTLFCPGIPGAGKTVITSVVIQHLDSVFRSDPTVGIAYLYFSLQQPQQHNQTAKMMRSLLRQLVRIPTSESLMCLYGHYNSKGTSPSADEVLEVLCSVAASYSRVFIVVDALDEFQGSQEERMVFLSMMFKIQERIGANIFATSRFIKEIENEFRGAIKLMIRAHDIDVQKYIDGRLQKIPLLASKDLSLLQEIKGRVSKAAGEMFLLVKLYIDSFVDKTTIRAVKIALKDLEVKDNTPNDVGRTKALDRAYMHAMKRIDTQAEERCKLAKQILSWITFAKKPLSRLELQQALAVEVGKPELDNENIPDIEVMVSVCAGLITVDERSEHIRLVHYTAHEYFKRTWDTWLPNIESDITTVLVTYLSFENFEVGPCQTSEDLEARLQSNPLYNYAARYWGYHARAASMELDHAILFFLENNAKVAAAIQAMKATAWTLFTSDELDRIDGLAVHIAAHFGLTNTIDALLRKGFSADTPGRDIYGRRHTPLEIAASSGHKTMVKLLLSQEGTNPNREDQFGRTPLSHAAEKGYEDIVKLLLSQESDNTDPRSDSPCGRGRTPLSYAAEKGREAVIELLLSQKGINPDSKDKDGRTPLFYAAGRGSEAVVKLLLATKGVNPDSKDILKITPLLKAAGRGHAAVVNLLLASKRVNVESKDNLGSTPLLHAAQEGHEAVVKLLLAENAYSGSTDIGERTPLSHAAQLGHKAVVELLLANNVDPDSGDARKRTPISYAAEWGHEAVVKLLLSTKNVNLDSKAVSFDYNRIDHHGWTPLLYAIYRNHKTVVKLLLDAGASITLETRIWLDTHGGSHEDVLNLLGMSVELDVPVRLRRAILQNDVLLVKRIVKNNPSYLENPDFADKSNTSLHLAAIKGHVHVLKLLLSFGHDSCTPNINRTGYDSAPGISLNTESSTSLHLAASHSHAACVNHLCQTFPHIINWRDKNGKTALMLAAQSSNPTHTPLSTSHIPPTGRPRAVSAGTAMASEDTATVAALLAHNASMALTDNAGNTALHHASAWGNLKAVRVLLSAGAPPFARNKANHSPLDYSITKQAAQYFQTIVSELGKAVQEPKLKLNTAVSNVIASADESRSAGPRLSPIVSPVQARMNANREFAKAMAPSKGTPGGLRLVIDTENNELANLEDDDVPSTAKRLEREP</sequence>
<dbReference type="Proteomes" id="UP001201262">
    <property type="component" value="Unassembled WGS sequence"/>
</dbReference>
<evidence type="ECO:0000259" key="5">
    <source>
        <dbReference type="Pfam" id="PF24883"/>
    </source>
</evidence>
<keyword evidence="2" id="KW-0040">ANK repeat</keyword>
<dbReference type="SUPFAM" id="SSF48403">
    <property type="entry name" value="Ankyrin repeat"/>
    <property type="match status" value="2"/>
</dbReference>
<dbReference type="PANTHER" id="PTHR24184:SF11">
    <property type="entry name" value="ANKYRIN REPEAT AND SOCS BOX CONTAINING 3"/>
    <property type="match status" value="1"/>
</dbReference>
<reference evidence="6" key="1">
    <citation type="submission" date="2021-12" db="EMBL/GenBank/DDBJ databases">
        <title>Convergent genome expansion in fungi linked to evolution of root-endophyte symbiosis.</title>
        <authorList>
            <consortium name="DOE Joint Genome Institute"/>
            <person name="Ke Y.-H."/>
            <person name="Bonito G."/>
            <person name="Liao H.-L."/>
            <person name="Looney B."/>
            <person name="Rojas-Flechas A."/>
            <person name="Nash J."/>
            <person name="Hameed K."/>
            <person name="Schadt C."/>
            <person name="Martin F."/>
            <person name="Crous P.W."/>
            <person name="Miettinen O."/>
            <person name="Magnuson J.K."/>
            <person name="Labbe J."/>
            <person name="Jacobson D."/>
            <person name="Doktycz M.J."/>
            <person name="Veneault-Fourrey C."/>
            <person name="Kuo A."/>
            <person name="Mondo S."/>
            <person name="Calhoun S."/>
            <person name="Riley R."/>
            <person name="Ohm R."/>
            <person name="LaButti K."/>
            <person name="Andreopoulos B."/>
            <person name="Pangilinan J."/>
            <person name="Nolan M."/>
            <person name="Tritt A."/>
            <person name="Clum A."/>
            <person name="Lipzen A."/>
            <person name="Daum C."/>
            <person name="Barry K."/>
            <person name="Grigoriev I.V."/>
            <person name="Vilgalys R."/>
        </authorList>
    </citation>
    <scope>NUCLEOTIDE SEQUENCE</scope>
    <source>
        <strain evidence="6">PMI_201</strain>
    </source>
</reference>
<evidence type="ECO:0000256" key="1">
    <source>
        <dbReference type="ARBA" id="ARBA00022737"/>
    </source>
</evidence>
<dbReference type="PANTHER" id="PTHR24184">
    <property type="entry name" value="SI:CH211-189E2.2"/>
    <property type="match status" value="1"/>
</dbReference>
<feature type="repeat" description="ANK" evidence="2">
    <location>
        <begin position="1180"/>
        <end position="1212"/>
    </location>
</feature>
<feature type="repeat" description="ANK" evidence="2">
    <location>
        <begin position="1079"/>
        <end position="1112"/>
    </location>
</feature>
<dbReference type="InterPro" id="IPR027417">
    <property type="entry name" value="P-loop_NTPase"/>
</dbReference>
<protein>
    <submittedName>
        <fullName evidence="6">Ankyrin repeat-containing domain protein</fullName>
    </submittedName>
</protein>
<dbReference type="GO" id="GO:0003824">
    <property type="term" value="F:catalytic activity"/>
    <property type="evidence" value="ECO:0007669"/>
    <property type="project" value="InterPro"/>
</dbReference>
<dbReference type="PRINTS" id="PR01415">
    <property type="entry name" value="ANKYRIN"/>
</dbReference>
<feature type="repeat" description="ANK" evidence="2">
    <location>
        <begin position="1348"/>
        <end position="1380"/>
    </location>
</feature>
<dbReference type="GeneID" id="70250103"/>
<dbReference type="PROSITE" id="PS50297">
    <property type="entry name" value="ANK_REP_REGION"/>
    <property type="match status" value="8"/>
</dbReference>
<proteinExistence type="predicted"/>
<feature type="region of interest" description="Disordered" evidence="3">
    <location>
        <begin position="1029"/>
        <end position="1048"/>
    </location>
</feature>
<dbReference type="InterPro" id="IPR036770">
    <property type="entry name" value="Ankyrin_rpt-contain_sf"/>
</dbReference>
<dbReference type="SUPFAM" id="SSF52540">
    <property type="entry name" value="P-loop containing nucleoside triphosphate hydrolases"/>
    <property type="match status" value="1"/>
</dbReference>
<evidence type="ECO:0000256" key="3">
    <source>
        <dbReference type="SAM" id="MobiDB-lite"/>
    </source>
</evidence>
<feature type="region of interest" description="Disordered" evidence="3">
    <location>
        <begin position="29"/>
        <end position="48"/>
    </location>
</feature>
<evidence type="ECO:0000259" key="4">
    <source>
        <dbReference type="Pfam" id="PF22939"/>
    </source>
</evidence>
<dbReference type="GO" id="GO:0009116">
    <property type="term" value="P:nucleoside metabolic process"/>
    <property type="evidence" value="ECO:0007669"/>
    <property type="project" value="InterPro"/>
</dbReference>
<dbReference type="Pfam" id="PF00023">
    <property type="entry name" value="Ank"/>
    <property type="match status" value="2"/>
</dbReference>
<dbReference type="Pfam" id="PF12796">
    <property type="entry name" value="Ank_2"/>
    <property type="match status" value="4"/>
</dbReference>
<dbReference type="Gene3D" id="3.40.50.300">
    <property type="entry name" value="P-loop containing nucleotide triphosphate hydrolases"/>
    <property type="match status" value="1"/>
</dbReference>
<dbReference type="Pfam" id="PF22939">
    <property type="entry name" value="WHD_GPIID"/>
    <property type="match status" value="1"/>
</dbReference>
<feature type="repeat" description="ANK" evidence="2">
    <location>
        <begin position="1045"/>
        <end position="1078"/>
    </location>
</feature>
<evidence type="ECO:0000313" key="6">
    <source>
        <dbReference type="EMBL" id="KAH8703741.1"/>
    </source>
</evidence>